<evidence type="ECO:0000313" key="3">
    <source>
        <dbReference type="EMBL" id="MBO1073363.1"/>
    </source>
</evidence>
<reference evidence="3 4" key="1">
    <citation type="submission" date="2020-09" db="EMBL/GenBank/DDBJ databases">
        <title>Roseomonas.</title>
        <authorList>
            <person name="Zhu W."/>
        </authorList>
    </citation>
    <scope>NUCLEOTIDE SEQUENCE [LARGE SCALE GENOMIC DNA]</scope>
    <source>
        <strain evidence="3 4">1311</strain>
    </source>
</reference>
<keyword evidence="4" id="KW-1185">Reference proteome</keyword>
<accession>A0ABS3K7B0</accession>
<protein>
    <submittedName>
        <fullName evidence="3">Helix-turn-helix domain-containing protein</fullName>
    </submittedName>
</protein>
<dbReference type="RefSeq" id="WP_207444963.1">
    <property type="nucleotide sequence ID" value="NZ_JACTNF010000001.1"/>
</dbReference>
<gene>
    <name evidence="3" type="ORF">IAI60_01925</name>
</gene>
<sequence>METTMDRPASRRPSSAEPALASEREYGGFAAFHQKFGLSRATAYRLEKKGHIRFVKVGGRTLIDFASVRAFLAQA</sequence>
<evidence type="ECO:0000313" key="4">
    <source>
        <dbReference type="Proteomes" id="UP001518990"/>
    </source>
</evidence>
<evidence type="ECO:0000256" key="1">
    <source>
        <dbReference type="SAM" id="MobiDB-lite"/>
    </source>
</evidence>
<feature type="region of interest" description="Disordered" evidence="1">
    <location>
        <begin position="1"/>
        <end position="20"/>
    </location>
</feature>
<feature type="domain" description="Helix-turn-helix" evidence="2">
    <location>
        <begin position="36"/>
        <end position="74"/>
    </location>
</feature>
<dbReference type="InterPro" id="IPR041657">
    <property type="entry name" value="HTH_17"/>
</dbReference>
<name>A0ABS3K7B0_9PROT</name>
<dbReference type="Proteomes" id="UP001518990">
    <property type="component" value="Unassembled WGS sequence"/>
</dbReference>
<evidence type="ECO:0000259" key="2">
    <source>
        <dbReference type="Pfam" id="PF12728"/>
    </source>
</evidence>
<dbReference type="InterPro" id="IPR010093">
    <property type="entry name" value="SinI_DNA-bd"/>
</dbReference>
<organism evidence="3 4">
    <name type="scientific">Roseomonas marmotae</name>
    <dbReference type="NCBI Taxonomy" id="2768161"/>
    <lineage>
        <taxon>Bacteria</taxon>
        <taxon>Pseudomonadati</taxon>
        <taxon>Pseudomonadota</taxon>
        <taxon>Alphaproteobacteria</taxon>
        <taxon>Acetobacterales</taxon>
        <taxon>Roseomonadaceae</taxon>
        <taxon>Roseomonas</taxon>
    </lineage>
</organism>
<comment type="caution">
    <text evidence="3">The sequence shown here is derived from an EMBL/GenBank/DDBJ whole genome shotgun (WGS) entry which is preliminary data.</text>
</comment>
<dbReference type="EMBL" id="JACTNF010000001">
    <property type="protein sequence ID" value="MBO1073363.1"/>
    <property type="molecule type" value="Genomic_DNA"/>
</dbReference>
<proteinExistence type="predicted"/>
<dbReference type="NCBIfam" id="TIGR01764">
    <property type="entry name" value="excise"/>
    <property type="match status" value="1"/>
</dbReference>
<dbReference type="Pfam" id="PF12728">
    <property type="entry name" value="HTH_17"/>
    <property type="match status" value="1"/>
</dbReference>